<dbReference type="Proteomes" id="UP001331761">
    <property type="component" value="Unassembled WGS sequence"/>
</dbReference>
<comment type="caution">
    <text evidence="2">The sequence shown here is derived from an EMBL/GenBank/DDBJ whole genome shotgun (WGS) entry which is preliminary data.</text>
</comment>
<evidence type="ECO:0000256" key="1">
    <source>
        <dbReference type="SAM" id="MobiDB-lite"/>
    </source>
</evidence>
<name>A0AAN8EUI4_TRICO</name>
<feature type="compositionally biased region" description="Basic and acidic residues" evidence="1">
    <location>
        <begin position="127"/>
        <end position="138"/>
    </location>
</feature>
<feature type="compositionally biased region" description="Acidic residues" evidence="1">
    <location>
        <begin position="115"/>
        <end position="126"/>
    </location>
</feature>
<evidence type="ECO:0000313" key="2">
    <source>
        <dbReference type="EMBL" id="KAK5967140.1"/>
    </source>
</evidence>
<evidence type="ECO:0000313" key="3">
    <source>
        <dbReference type="Proteomes" id="UP001331761"/>
    </source>
</evidence>
<dbReference type="PANTHER" id="PTHR38608">
    <property type="entry name" value="PROTEIN CBG07207"/>
    <property type="match status" value="1"/>
</dbReference>
<feature type="non-terminal residue" evidence="2">
    <location>
        <position position="174"/>
    </location>
</feature>
<reference evidence="2 3" key="1">
    <citation type="submission" date="2019-10" db="EMBL/GenBank/DDBJ databases">
        <title>Assembly and Annotation for the nematode Trichostrongylus colubriformis.</title>
        <authorList>
            <person name="Martin J."/>
        </authorList>
    </citation>
    <scope>NUCLEOTIDE SEQUENCE [LARGE SCALE GENOMIC DNA]</scope>
    <source>
        <strain evidence="2">G859</strain>
        <tissue evidence="2">Whole worm</tissue>
    </source>
</reference>
<dbReference type="EMBL" id="WIXE01022780">
    <property type="protein sequence ID" value="KAK5967140.1"/>
    <property type="molecule type" value="Genomic_DNA"/>
</dbReference>
<proteinExistence type="predicted"/>
<gene>
    <name evidence="2" type="ORF">GCK32_008037</name>
</gene>
<dbReference type="PANTHER" id="PTHR38608:SF1">
    <property type="entry name" value="PROTEIN CBG00664"/>
    <property type="match status" value="1"/>
</dbReference>
<feature type="compositionally biased region" description="Acidic residues" evidence="1">
    <location>
        <begin position="156"/>
        <end position="165"/>
    </location>
</feature>
<sequence>MIGIMNCGHDTSVEFYASNRQSSLYQRKTSKDSRTYTPEGRVLINGVPETQECPDEMWRSLICKAITTRVMEDAKNEELQKDSSPLAVIRRFSSRLGIHGGHRSGKQNPDKGDENGENSETEENGENDEKSVDAEGNGKHVTIIRVKTLQRKDGGNQEEDNTDGNDEVRLSAHY</sequence>
<protein>
    <submittedName>
        <fullName evidence="2">Uncharacterized protein</fullName>
    </submittedName>
</protein>
<dbReference type="AlphaFoldDB" id="A0AAN8EUI4"/>
<organism evidence="2 3">
    <name type="scientific">Trichostrongylus colubriformis</name>
    <name type="common">Black scour worm</name>
    <dbReference type="NCBI Taxonomy" id="6319"/>
    <lineage>
        <taxon>Eukaryota</taxon>
        <taxon>Metazoa</taxon>
        <taxon>Ecdysozoa</taxon>
        <taxon>Nematoda</taxon>
        <taxon>Chromadorea</taxon>
        <taxon>Rhabditida</taxon>
        <taxon>Rhabditina</taxon>
        <taxon>Rhabditomorpha</taxon>
        <taxon>Strongyloidea</taxon>
        <taxon>Trichostrongylidae</taxon>
        <taxon>Trichostrongylus</taxon>
    </lineage>
</organism>
<keyword evidence="3" id="KW-1185">Reference proteome</keyword>
<feature type="region of interest" description="Disordered" evidence="1">
    <location>
        <begin position="92"/>
        <end position="174"/>
    </location>
</feature>
<accession>A0AAN8EUI4</accession>